<keyword evidence="2" id="KW-1185">Reference proteome</keyword>
<dbReference type="AlphaFoldDB" id="A0A2I0BGZ2"/>
<dbReference type="Proteomes" id="UP000236161">
    <property type="component" value="Unassembled WGS sequence"/>
</dbReference>
<evidence type="ECO:0008006" key="3">
    <source>
        <dbReference type="Google" id="ProtNLM"/>
    </source>
</evidence>
<accession>A0A2I0BGZ2</accession>
<dbReference type="PANTHER" id="PTHR33320">
    <property type="entry name" value="METHIONYL-TRNA SYNTHETASE"/>
    <property type="match status" value="1"/>
</dbReference>
<evidence type="ECO:0000313" key="1">
    <source>
        <dbReference type="EMBL" id="PKA67061.1"/>
    </source>
</evidence>
<evidence type="ECO:0000313" key="2">
    <source>
        <dbReference type="Proteomes" id="UP000236161"/>
    </source>
</evidence>
<dbReference type="EMBL" id="KZ451883">
    <property type="protein sequence ID" value="PKA67061.1"/>
    <property type="molecule type" value="Genomic_DNA"/>
</dbReference>
<dbReference type="OrthoDB" id="610577at2759"/>
<organism evidence="1 2">
    <name type="scientific">Apostasia shenzhenica</name>
    <dbReference type="NCBI Taxonomy" id="1088818"/>
    <lineage>
        <taxon>Eukaryota</taxon>
        <taxon>Viridiplantae</taxon>
        <taxon>Streptophyta</taxon>
        <taxon>Embryophyta</taxon>
        <taxon>Tracheophyta</taxon>
        <taxon>Spermatophyta</taxon>
        <taxon>Magnoliopsida</taxon>
        <taxon>Liliopsida</taxon>
        <taxon>Asparagales</taxon>
        <taxon>Orchidaceae</taxon>
        <taxon>Apostasioideae</taxon>
        <taxon>Apostasia</taxon>
    </lineage>
</organism>
<name>A0A2I0BGZ2_9ASPA</name>
<gene>
    <name evidence="1" type="ORF">AXF42_Ash004552</name>
</gene>
<reference evidence="1 2" key="1">
    <citation type="journal article" date="2017" name="Nature">
        <title>The Apostasia genome and the evolution of orchids.</title>
        <authorList>
            <person name="Zhang G.Q."/>
            <person name="Liu K.W."/>
            <person name="Li Z."/>
            <person name="Lohaus R."/>
            <person name="Hsiao Y.Y."/>
            <person name="Niu S.C."/>
            <person name="Wang J.Y."/>
            <person name="Lin Y.C."/>
            <person name="Xu Q."/>
            <person name="Chen L.J."/>
            <person name="Yoshida K."/>
            <person name="Fujiwara S."/>
            <person name="Wang Z.W."/>
            <person name="Zhang Y.Q."/>
            <person name="Mitsuda N."/>
            <person name="Wang M."/>
            <person name="Liu G.H."/>
            <person name="Pecoraro L."/>
            <person name="Huang H.X."/>
            <person name="Xiao X.J."/>
            <person name="Lin M."/>
            <person name="Wu X.Y."/>
            <person name="Wu W.L."/>
            <person name="Chen Y.Y."/>
            <person name="Chang S.B."/>
            <person name="Sakamoto S."/>
            <person name="Ohme-Takagi M."/>
            <person name="Yagi M."/>
            <person name="Zeng S.J."/>
            <person name="Shen C.Y."/>
            <person name="Yeh C.M."/>
            <person name="Luo Y.B."/>
            <person name="Tsai W.C."/>
            <person name="Van de Peer Y."/>
            <person name="Liu Z.J."/>
        </authorList>
    </citation>
    <scope>NUCLEOTIDE SEQUENCE [LARGE SCALE GENOMIC DNA]</scope>
    <source>
        <strain evidence="2">cv. Shenzhen</strain>
        <tissue evidence="1">Stem</tissue>
    </source>
</reference>
<dbReference type="PANTHER" id="PTHR33320:SF30">
    <property type="entry name" value="OS04G0606200 PROTEIN"/>
    <property type="match status" value="1"/>
</dbReference>
<protein>
    <recommendedName>
        <fullName evidence="3">Methionyl-tRNA synthetase</fullName>
    </recommendedName>
</protein>
<proteinExistence type="predicted"/>
<sequence length="69" mass="7773">MLALMACKEKERVVGREEAPGKCPHCGGAVTATVVEAERRLCRCLTLYLETKLKFYCSVCSRRLDRLIP</sequence>